<keyword evidence="5" id="KW-1185">Reference proteome</keyword>
<organism evidence="4 5">
    <name type="scientific">Rhizorhapis suberifaciens</name>
    <name type="common">corky root of lettuce</name>
    <dbReference type="NCBI Taxonomy" id="13656"/>
    <lineage>
        <taxon>Bacteria</taxon>
        <taxon>Pseudomonadati</taxon>
        <taxon>Pseudomonadota</taxon>
        <taxon>Alphaproteobacteria</taxon>
        <taxon>Sphingomonadales</taxon>
        <taxon>Sphingomonadaceae</taxon>
        <taxon>Rhizorhapis</taxon>
    </lineage>
</organism>
<dbReference type="Proteomes" id="UP000575068">
    <property type="component" value="Unassembled WGS sequence"/>
</dbReference>
<dbReference type="Gene3D" id="2.20.200.10">
    <property type="entry name" value="Outer membrane efflux proteins (OEP)"/>
    <property type="match status" value="1"/>
</dbReference>
<keyword evidence="2" id="KW-1134">Transmembrane beta strand</keyword>
<dbReference type="InterPro" id="IPR003423">
    <property type="entry name" value="OMP_efflux"/>
</dbReference>
<comment type="subcellular location">
    <subcellularLocation>
        <location evidence="2">Cell membrane</location>
        <topology evidence="2">Lipid-anchor</topology>
    </subcellularLocation>
</comment>
<comment type="caution">
    <text evidence="4">The sequence shown here is derived from an EMBL/GenBank/DDBJ whole genome shotgun (WGS) entry which is preliminary data.</text>
</comment>
<comment type="similarity">
    <text evidence="1 2">Belongs to the outer membrane factor (OMF) (TC 1.B.17) family.</text>
</comment>
<dbReference type="GO" id="GO:0005886">
    <property type="term" value="C:plasma membrane"/>
    <property type="evidence" value="ECO:0007669"/>
    <property type="project" value="UniProtKB-SubCell"/>
</dbReference>
<evidence type="ECO:0000256" key="3">
    <source>
        <dbReference type="SAM" id="Coils"/>
    </source>
</evidence>
<feature type="coiled-coil region" evidence="3">
    <location>
        <begin position="70"/>
        <end position="97"/>
    </location>
</feature>
<keyword evidence="3" id="KW-0175">Coiled coil</keyword>
<dbReference type="PANTHER" id="PTHR30203">
    <property type="entry name" value="OUTER MEMBRANE CATION EFFLUX PROTEIN"/>
    <property type="match status" value="1"/>
</dbReference>
<dbReference type="NCBIfam" id="TIGR01845">
    <property type="entry name" value="outer_NodT"/>
    <property type="match status" value="1"/>
</dbReference>
<dbReference type="RefSeq" id="WP_184475082.1">
    <property type="nucleotide sequence ID" value="NZ_JACHOV010000005.1"/>
</dbReference>
<evidence type="ECO:0000313" key="5">
    <source>
        <dbReference type="Proteomes" id="UP000575068"/>
    </source>
</evidence>
<keyword evidence="2" id="KW-0812">Transmembrane</keyword>
<reference evidence="4 5" key="1">
    <citation type="submission" date="2020-08" db="EMBL/GenBank/DDBJ databases">
        <title>Genomic Encyclopedia of Type Strains, Phase IV (KMG-IV): sequencing the most valuable type-strain genomes for metagenomic binning, comparative biology and taxonomic classification.</title>
        <authorList>
            <person name="Goeker M."/>
        </authorList>
    </citation>
    <scope>NUCLEOTIDE SEQUENCE [LARGE SCALE GENOMIC DNA]</scope>
    <source>
        <strain evidence="4 5">DSM 7465</strain>
    </source>
</reference>
<dbReference type="InterPro" id="IPR010131">
    <property type="entry name" value="MdtP/NodT-like"/>
</dbReference>
<gene>
    <name evidence="4" type="ORF">HNQ99_001579</name>
</gene>
<keyword evidence="2" id="KW-0472">Membrane</keyword>
<dbReference type="PANTHER" id="PTHR30203:SF25">
    <property type="entry name" value="OUTER MEMBRANE PROTEIN-RELATED"/>
    <property type="match status" value="1"/>
</dbReference>
<dbReference type="PROSITE" id="PS51257">
    <property type="entry name" value="PROKAR_LIPOPROTEIN"/>
    <property type="match status" value="1"/>
</dbReference>
<protein>
    <submittedName>
        <fullName evidence="4">NodT family efflux transporter outer membrane factor (OMF) lipoprotein</fullName>
    </submittedName>
</protein>
<evidence type="ECO:0000313" key="4">
    <source>
        <dbReference type="EMBL" id="MBB4641274.1"/>
    </source>
</evidence>
<name>A0A840HUY4_9SPHN</name>
<keyword evidence="2" id="KW-0564">Palmitate</keyword>
<evidence type="ECO:0000256" key="1">
    <source>
        <dbReference type="ARBA" id="ARBA00007613"/>
    </source>
</evidence>
<sequence length="464" mass="48823">MRHTVLLTLGLAVVTGGCAAGPDYRAPNEAALGVPDQYYQDQGEAITDVQLANWWRQLNDPTLNALIDKAIGANLEVAQAKARLRQAREATVQSRAEWLPTVDASAGAGRDFDNDAKDSSRFTLAADAAWEIDLFGGISRLVEASRADAQATYYNLASVRTAIIAELATNYIQARLAQEQLGIARNTLDIQTENLNIAGWRVQAGLVSSLDEESARSQRAQTAASIPALEAIYRGALNRIAVLTGQAPGASTAMLEAGGPIPTAPAGLVTGIPGDTLRQRPDVRSAERTLAAETARIGVAKAQLLPTFQISGNVGTSALSLGKLTDVITGGLFANVAQVIFDGGRRASEIRAQRAATEGAFATYKLSVLSALEDVENALSAVQSARGRTEQFAIALDASQNSALLARSQYQAGLTDFQTLLTAEQSLLSAREGLASAQADQALALVQLYSALGGGWQTMDGTTQ</sequence>
<dbReference type="EMBL" id="JACHOV010000005">
    <property type="protein sequence ID" value="MBB4641274.1"/>
    <property type="molecule type" value="Genomic_DNA"/>
</dbReference>
<dbReference type="Gene3D" id="1.20.1600.10">
    <property type="entry name" value="Outer membrane efflux proteins (OEP)"/>
    <property type="match status" value="1"/>
</dbReference>
<proteinExistence type="inferred from homology"/>
<evidence type="ECO:0000256" key="2">
    <source>
        <dbReference type="RuleBase" id="RU362097"/>
    </source>
</evidence>
<keyword evidence="2 4" id="KW-0449">Lipoprotein</keyword>
<dbReference type="SUPFAM" id="SSF56954">
    <property type="entry name" value="Outer membrane efflux proteins (OEP)"/>
    <property type="match status" value="1"/>
</dbReference>
<dbReference type="Pfam" id="PF02321">
    <property type="entry name" value="OEP"/>
    <property type="match status" value="2"/>
</dbReference>
<dbReference type="GO" id="GO:0015562">
    <property type="term" value="F:efflux transmembrane transporter activity"/>
    <property type="evidence" value="ECO:0007669"/>
    <property type="project" value="InterPro"/>
</dbReference>
<accession>A0A840HUY4</accession>
<dbReference type="AlphaFoldDB" id="A0A840HUY4"/>